<gene>
    <name evidence="2" type="ORF">PGTUg99_018122</name>
</gene>
<comment type="caution">
    <text evidence="2">The sequence shown here is derived from an EMBL/GenBank/DDBJ whole genome shotgun (WGS) entry which is preliminary data.</text>
</comment>
<evidence type="ECO:0000313" key="3">
    <source>
        <dbReference type="Proteomes" id="UP000325313"/>
    </source>
</evidence>
<dbReference type="AlphaFoldDB" id="A0A5B0RV65"/>
<proteinExistence type="predicted"/>
<feature type="transmembrane region" description="Helical" evidence="1">
    <location>
        <begin position="23"/>
        <end position="42"/>
    </location>
</feature>
<reference evidence="2 3" key="1">
    <citation type="submission" date="2019-05" db="EMBL/GenBank/DDBJ databases">
        <title>Emergence of the Ug99 lineage of the wheat stem rust pathogen through somatic hybridization.</title>
        <authorList>
            <person name="Li F."/>
            <person name="Upadhyaya N.M."/>
            <person name="Sperschneider J."/>
            <person name="Matny O."/>
            <person name="Nguyen-Phuc H."/>
            <person name="Mago R."/>
            <person name="Raley C."/>
            <person name="Miller M.E."/>
            <person name="Silverstein K.A.T."/>
            <person name="Henningsen E."/>
            <person name="Hirsch C.D."/>
            <person name="Visser B."/>
            <person name="Pretorius Z.A."/>
            <person name="Steffenson B.J."/>
            <person name="Schwessinger B."/>
            <person name="Dodds P.N."/>
            <person name="Figueroa M."/>
        </authorList>
    </citation>
    <scope>NUCLEOTIDE SEQUENCE [LARGE SCALE GENOMIC DNA]</scope>
    <source>
        <strain evidence="2 3">Ug99</strain>
    </source>
</reference>
<dbReference type="EMBL" id="VDEP01000138">
    <property type="protein sequence ID" value="KAA1128985.1"/>
    <property type="molecule type" value="Genomic_DNA"/>
</dbReference>
<dbReference type="Proteomes" id="UP000325313">
    <property type="component" value="Unassembled WGS sequence"/>
</dbReference>
<organism evidence="2 3">
    <name type="scientific">Puccinia graminis f. sp. tritici</name>
    <dbReference type="NCBI Taxonomy" id="56615"/>
    <lineage>
        <taxon>Eukaryota</taxon>
        <taxon>Fungi</taxon>
        <taxon>Dikarya</taxon>
        <taxon>Basidiomycota</taxon>
        <taxon>Pucciniomycotina</taxon>
        <taxon>Pucciniomycetes</taxon>
        <taxon>Pucciniales</taxon>
        <taxon>Pucciniaceae</taxon>
        <taxon>Puccinia</taxon>
    </lineage>
</organism>
<name>A0A5B0RV65_PUCGR</name>
<evidence type="ECO:0000313" key="2">
    <source>
        <dbReference type="EMBL" id="KAA1128985.1"/>
    </source>
</evidence>
<evidence type="ECO:0000256" key="1">
    <source>
        <dbReference type="SAM" id="Phobius"/>
    </source>
</evidence>
<keyword evidence="1" id="KW-0812">Transmembrane</keyword>
<sequence>MDSSQETSKATSLIKSPGPLKNISLLTFLTSILTSLCLFSLLGSSSSYLSFVLAYYSSHYQLIIINFAEDLYI</sequence>
<keyword evidence="1" id="KW-0472">Membrane</keyword>
<accession>A0A5B0RV65</accession>
<keyword evidence="1" id="KW-1133">Transmembrane helix</keyword>
<protein>
    <submittedName>
        <fullName evidence="2">Uncharacterized protein</fullName>
    </submittedName>
</protein>